<accession>A0A1V6X7Q0</accession>
<protein>
    <submittedName>
        <fullName evidence="1">Uncharacterized protein</fullName>
    </submittedName>
</protein>
<gene>
    <name evidence="1" type="ORF">PENNAL_c0109G09972</name>
</gene>
<dbReference type="AlphaFoldDB" id="A0A1V6X7Q0"/>
<organism evidence="1 2">
    <name type="scientific">Penicillium nalgiovense</name>
    <dbReference type="NCBI Taxonomy" id="60175"/>
    <lineage>
        <taxon>Eukaryota</taxon>
        <taxon>Fungi</taxon>
        <taxon>Dikarya</taxon>
        <taxon>Ascomycota</taxon>
        <taxon>Pezizomycotina</taxon>
        <taxon>Eurotiomycetes</taxon>
        <taxon>Eurotiomycetidae</taxon>
        <taxon>Eurotiales</taxon>
        <taxon>Aspergillaceae</taxon>
        <taxon>Penicillium</taxon>
    </lineage>
</organism>
<proteinExistence type="predicted"/>
<keyword evidence="2" id="KW-1185">Reference proteome</keyword>
<evidence type="ECO:0000313" key="1">
    <source>
        <dbReference type="EMBL" id="OQE71174.1"/>
    </source>
</evidence>
<dbReference type="Proteomes" id="UP000191691">
    <property type="component" value="Unassembled WGS sequence"/>
</dbReference>
<comment type="caution">
    <text evidence="1">The sequence shown here is derived from an EMBL/GenBank/DDBJ whole genome shotgun (WGS) entry which is preliminary data.</text>
</comment>
<dbReference type="EMBL" id="MOOB01000109">
    <property type="protein sequence ID" value="OQE71174.1"/>
    <property type="molecule type" value="Genomic_DNA"/>
</dbReference>
<name>A0A1V6X7Q0_PENNA</name>
<reference evidence="2" key="1">
    <citation type="journal article" date="2017" name="Nat. Microbiol.">
        <title>Global analysis of biosynthetic gene clusters reveals vast potential of secondary metabolite production in Penicillium species.</title>
        <authorList>
            <person name="Nielsen J.C."/>
            <person name="Grijseels S."/>
            <person name="Prigent S."/>
            <person name="Ji B."/>
            <person name="Dainat J."/>
            <person name="Nielsen K.F."/>
            <person name="Frisvad J.C."/>
            <person name="Workman M."/>
            <person name="Nielsen J."/>
        </authorList>
    </citation>
    <scope>NUCLEOTIDE SEQUENCE [LARGE SCALE GENOMIC DNA]</scope>
    <source>
        <strain evidence="2">IBT 13039</strain>
    </source>
</reference>
<evidence type="ECO:0000313" key="2">
    <source>
        <dbReference type="Proteomes" id="UP000191691"/>
    </source>
</evidence>
<sequence>MGSTEKPSFKSTPPSENNLRALGLTVLNEENICQSPQQVTSQNEIIRTLVTCIEDLDERTKKIEDDFRECAVYISGVQKVMEQVRDELYGLKEREFGLKTSVDSICKSLGISTIQGNPARLPKSARQS</sequence>